<dbReference type="Proteomes" id="UP001519343">
    <property type="component" value="Unassembled WGS sequence"/>
</dbReference>
<proteinExistence type="predicted"/>
<dbReference type="RefSeq" id="WP_209810725.1">
    <property type="nucleotide sequence ID" value="NZ_JAGGKT010000007.1"/>
</dbReference>
<organism evidence="1 2">
    <name type="scientific">Ammoniphilus resinae</name>
    <dbReference type="NCBI Taxonomy" id="861532"/>
    <lineage>
        <taxon>Bacteria</taxon>
        <taxon>Bacillati</taxon>
        <taxon>Bacillota</taxon>
        <taxon>Bacilli</taxon>
        <taxon>Bacillales</taxon>
        <taxon>Paenibacillaceae</taxon>
        <taxon>Aneurinibacillus group</taxon>
        <taxon>Ammoniphilus</taxon>
    </lineage>
</organism>
<accession>A0ABS4GR17</accession>
<name>A0ABS4GR17_9BACL</name>
<evidence type="ECO:0000313" key="1">
    <source>
        <dbReference type="EMBL" id="MBP1932691.1"/>
    </source>
</evidence>
<comment type="caution">
    <text evidence="1">The sequence shown here is derived from an EMBL/GenBank/DDBJ whole genome shotgun (WGS) entry which is preliminary data.</text>
</comment>
<gene>
    <name evidence="1" type="ORF">J2Z37_002699</name>
</gene>
<sequence length="97" mass="10905">MKYHLLLSPFQVEILLETVEAFVDNQKLLHIPNKEGDIVALPLTKDALLFIKDQMNDERTEIEIDVAEDSGNLATVSIQITGVSESYQVDLNDFDVS</sequence>
<reference evidence="1 2" key="1">
    <citation type="submission" date="2021-03" db="EMBL/GenBank/DDBJ databases">
        <title>Genomic Encyclopedia of Type Strains, Phase IV (KMG-IV): sequencing the most valuable type-strain genomes for metagenomic binning, comparative biology and taxonomic classification.</title>
        <authorList>
            <person name="Goeker M."/>
        </authorList>
    </citation>
    <scope>NUCLEOTIDE SEQUENCE [LARGE SCALE GENOMIC DNA]</scope>
    <source>
        <strain evidence="1 2">DSM 24738</strain>
    </source>
</reference>
<keyword evidence="2" id="KW-1185">Reference proteome</keyword>
<dbReference type="EMBL" id="JAGGKT010000007">
    <property type="protein sequence ID" value="MBP1932691.1"/>
    <property type="molecule type" value="Genomic_DNA"/>
</dbReference>
<evidence type="ECO:0000313" key="2">
    <source>
        <dbReference type="Proteomes" id="UP001519343"/>
    </source>
</evidence>
<protein>
    <submittedName>
        <fullName evidence="1">Uncharacterized protein</fullName>
    </submittedName>
</protein>